<keyword evidence="1" id="KW-0812">Transmembrane</keyword>
<dbReference type="Pfam" id="PF13559">
    <property type="entry name" value="DUF4129"/>
    <property type="match status" value="1"/>
</dbReference>
<evidence type="ECO:0000313" key="4">
    <source>
        <dbReference type="Proteomes" id="UP000465062"/>
    </source>
</evidence>
<dbReference type="Proteomes" id="UP000465062">
    <property type="component" value="Chromosome"/>
</dbReference>
<dbReference type="EMBL" id="CP047394">
    <property type="protein sequence ID" value="QHE60103.1"/>
    <property type="molecule type" value="Genomic_DNA"/>
</dbReference>
<sequence>MLNENRARDQLEEILEREEYKAYLQDHEGLLSGLWEKAKEWIRDLLGNIDPSLEPTGGAASGILITLIVIVVGILLLIAFNAVRNGVRRRKFRSNKPLQSMNEMEWSYTRHLEEARKHEDLGDYSKATRHMFLALLLYFHEREYLEARVWKTNWEYYDELRKVNQRWADRFYRLALLFDEVAYGEREVEKEEYLHYKQEASGWLENGDS</sequence>
<accession>A0A6I6UN98</accession>
<evidence type="ECO:0000313" key="3">
    <source>
        <dbReference type="EMBL" id="QHE60103.1"/>
    </source>
</evidence>
<proteinExistence type="predicted"/>
<dbReference type="RefSeq" id="WP_159361167.1">
    <property type="nucleotide sequence ID" value="NZ_CP047394.1"/>
</dbReference>
<keyword evidence="1" id="KW-0472">Membrane</keyword>
<dbReference type="KEGG" id="bvq:FHE72_02980"/>
<reference evidence="3 4" key="1">
    <citation type="submission" date="2019-06" db="EMBL/GenBank/DDBJ databases">
        <title>An operon consisting of a P-type ATPase gene and a transcriptional regular gene given the different cadmium resistance in Bacillus vietamensis 151-6 and Bacillus marisflavi 151-25.</title>
        <authorList>
            <person name="Yu X."/>
        </authorList>
    </citation>
    <scope>NUCLEOTIDE SEQUENCE [LARGE SCALE GENOMIC DNA]</scope>
    <source>
        <strain evidence="3 4">151-6</strain>
    </source>
</reference>
<dbReference type="InterPro" id="IPR025403">
    <property type="entry name" value="TgpA-like_C"/>
</dbReference>
<evidence type="ECO:0000259" key="2">
    <source>
        <dbReference type="Pfam" id="PF13559"/>
    </source>
</evidence>
<gene>
    <name evidence="3" type="ORF">FHE72_02980</name>
</gene>
<name>A0A6I6UN98_9BACI</name>
<keyword evidence="1" id="KW-1133">Transmembrane helix</keyword>
<protein>
    <submittedName>
        <fullName evidence="3">DUF4129 domain-containing protein</fullName>
    </submittedName>
</protein>
<feature type="domain" description="Protein-glutamine gamma-glutamyltransferase-like C-terminal" evidence="2">
    <location>
        <begin position="133"/>
        <end position="194"/>
    </location>
</feature>
<organism evidence="3 4">
    <name type="scientific">Rossellomorea vietnamensis</name>
    <dbReference type="NCBI Taxonomy" id="218284"/>
    <lineage>
        <taxon>Bacteria</taxon>
        <taxon>Bacillati</taxon>
        <taxon>Bacillota</taxon>
        <taxon>Bacilli</taxon>
        <taxon>Bacillales</taxon>
        <taxon>Bacillaceae</taxon>
        <taxon>Rossellomorea</taxon>
    </lineage>
</organism>
<evidence type="ECO:0000256" key="1">
    <source>
        <dbReference type="SAM" id="Phobius"/>
    </source>
</evidence>
<dbReference type="AlphaFoldDB" id="A0A6I6UN98"/>
<feature type="transmembrane region" description="Helical" evidence="1">
    <location>
        <begin position="59"/>
        <end position="83"/>
    </location>
</feature>